<dbReference type="Proteomes" id="UP000004810">
    <property type="component" value="Unassembled WGS sequence"/>
</dbReference>
<dbReference type="AlphaFoldDB" id="J9F076"/>
<dbReference type="EMBL" id="ADBV01004205">
    <property type="protein sequence ID" value="EJW80774.1"/>
    <property type="molecule type" value="Genomic_DNA"/>
</dbReference>
<proteinExistence type="predicted"/>
<sequence length="108" mass="12189">MGGLDQMTSGINNYKVRAMLKLTSHDQQLQSTTTQIKRNYKSIGFPDINNKIDEKKETSGMHLRYKPVLGTLENLSVRIAISKKTTINIGLGWYDGAKANHEVDYMDV</sequence>
<protein>
    <submittedName>
        <fullName evidence="1">Uncharacterized protein</fullName>
    </submittedName>
</protein>
<gene>
    <name evidence="1" type="ORF">WUBG_08318</name>
</gene>
<accession>J9F076</accession>
<organism evidence="1 2">
    <name type="scientific">Wuchereria bancrofti</name>
    <dbReference type="NCBI Taxonomy" id="6293"/>
    <lineage>
        <taxon>Eukaryota</taxon>
        <taxon>Metazoa</taxon>
        <taxon>Ecdysozoa</taxon>
        <taxon>Nematoda</taxon>
        <taxon>Chromadorea</taxon>
        <taxon>Rhabditida</taxon>
        <taxon>Spirurina</taxon>
        <taxon>Spiruromorpha</taxon>
        <taxon>Filarioidea</taxon>
        <taxon>Onchocercidae</taxon>
        <taxon>Wuchereria</taxon>
    </lineage>
</organism>
<evidence type="ECO:0000313" key="2">
    <source>
        <dbReference type="Proteomes" id="UP000004810"/>
    </source>
</evidence>
<comment type="caution">
    <text evidence="1">The sequence shown here is derived from an EMBL/GenBank/DDBJ whole genome shotgun (WGS) entry which is preliminary data.</text>
</comment>
<reference evidence="2" key="1">
    <citation type="submission" date="2012-08" db="EMBL/GenBank/DDBJ databases">
        <title>The Genome Sequence of Wuchereria bancrofti.</title>
        <authorList>
            <person name="Nutman T.B."/>
            <person name="Fink D.L."/>
            <person name="Russ C."/>
            <person name="Young S."/>
            <person name="Zeng Q."/>
            <person name="Koehrsen M."/>
            <person name="Alvarado L."/>
            <person name="Berlin A."/>
            <person name="Chapman S.B."/>
            <person name="Chen Z."/>
            <person name="Freedman E."/>
            <person name="Gellesch M."/>
            <person name="Goldberg J."/>
            <person name="Griggs A."/>
            <person name="Gujja S."/>
            <person name="Heilman E.R."/>
            <person name="Heiman D."/>
            <person name="Hepburn T."/>
            <person name="Howarth C."/>
            <person name="Jen D."/>
            <person name="Larson L."/>
            <person name="Lewis B."/>
            <person name="Mehta T."/>
            <person name="Park D."/>
            <person name="Pearson M."/>
            <person name="Roberts A."/>
            <person name="Saif S."/>
            <person name="Shea T."/>
            <person name="Shenoy N."/>
            <person name="Sisk P."/>
            <person name="Stolte C."/>
            <person name="Sykes S."/>
            <person name="Walk T."/>
            <person name="White J."/>
            <person name="Yandava C."/>
            <person name="Haas B."/>
            <person name="Henn M.R."/>
            <person name="Nusbaum C."/>
            <person name="Birren B."/>
        </authorList>
    </citation>
    <scope>NUCLEOTIDE SEQUENCE [LARGE SCALE GENOMIC DNA]</scope>
    <source>
        <strain evidence="2">NA</strain>
    </source>
</reference>
<name>J9F076_WUCBA</name>
<evidence type="ECO:0000313" key="1">
    <source>
        <dbReference type="EMBL" id="EJW80774.1"/>
    </source>
</evidence>